<feature type="domain" description="DUF5667" evidence="2">
    <location>
        <begin position="172"/>
        <end position="266"/>
    </location>
</feature>
<proteinExistence type="predicted"/>
<sequence>MSAGEGQRRERFAAAVEQGLDTASIGDEELRRELELVALLQRSGETLAPSADASARMRARVMAEAAEIMSAPATPSSVDSNDTSVIPQVDESVNPETLTDVPLPATELIAKANDEDVESVRPNNVVSLFRRGRHRTPTQAPSPAKRSLISASAAAGLMVIAVTGGGAMFSQGALPGDSLYGVKQATESAIVGVTPGQGNKAQRQLDVAATRIDEVRELNQQQSAPAATKGQDISQALKGFDEQTAAGSRMALSSGANNKAQMGSLANWAEGQHDKLSSMRTSLPAESQADADHSLRQLEDVRTRAQSVSNRQGCDRVLSSESDQLGPLPAKGACSVKDAPAPTKSLVPSESVKSVKPSSPSSSDSDSDGSSSANKSDKSDKKSEESGLFGNNRDGLGGLHDRQQVRGNNDLLPEKSPAEQPKPPNLLEPLLPGLQPPSN</sequence>
<protein>
    <recommendedName>
        <fullName evidence="2">DUF5667 domain-containing protein</fullName>
    </recommendedName>
</protein>
<feature type="compositionally biased region" description="Basic and acidic residues" evidence="1">
    <location>
        <begin position="290"/>
        <end position="303"/>
    </location>
</feature>
<dbReference type="Proteomes" id="UP001428817">
    <property type="component" value="Unassembled WGS sequence"/>
</dbReference>
<feature type="region of interest" description="Disordered" evidence="1">
    <location>
        <begin position="271"/>
        <end position="439"/>
    </location>
</feature>
<comment type="caution">
    <text evidence="3">The sequence shown here is derived from an EMBL/GenBank/DDBJ whole genome shotgun (WGS) entry which is preliminary data.</text>
</comment>
<feature type="compositionally biased region" description="Basic and acidic residues" evidence="1">
    <location>
        <begin position="375"/>
        <end position="385"/>
    </location>
</feature>
<feature type="compositionally biased region" description="Low complexity" evidence="1">
    <location>
        <begin position="344"/>
        <end position="374"/>
    </location>
</feature>
<evidence type="ECO:0000259" key="2">
    <source>
        <dbReference type="Pfam" id="PF18915"/>
    </source>
</evidence>
<evidence type="ECO:0000313" key="3">
    <source>
        <dbReference type="EMBL" id="GAA5155418.1"/>
    </source>
</evidence>
<dbReference type="Pfam" id="PF18915">
    <property type="entry name" value="DUF5667"/>
    <property type="match status" value="1"/>
</dbReference>
<accession>A0ABP9Q3Q1</accession>
<dbReference type="InterPro" id="IPR043725">
    <property type="entry name" value="DUF5667"/>
</dbReference>
<evidence type="ECO:0000256" key="1">
    <source>
        <dbReference type="SAM" id="MobiDB-lite"/>
    </source>
</evidence>
<reference evidence="4" key="1">
    <citation type="journal article" date="2019" name="Int. J. Syst. Evol. Microbiol.">
        <title>The Global Catalogue of Microorganisms (GCM) 10K type strain sequencing project: providing services to taxonomists for standard genome sequencing and annotation.</title>
        <authorList>
            <consortium name="The Broad Institute Genomics Platform"/>
            <consortium name="The Broad Institute Genome Sequencing Center for Infectious Disease"/>
            <person name="Wu L."/>
            <person name="Ma J."/>
        </authorList>
    </citation>
    <scope>NUCLEOTIDE SEQUENCE [LARGE SCALE GENOMIC DNA]</scope>
    <source>
        <strain evidence="4">JCM 18303</strain>
    </source>
</reference>
<dbReference type="EMBL" id="BAABJP010000010">
    <property type="protein sequence ID" value="GAA5155418.1"/>
    <property type="molecule type" value="Genomic_DNA"/>
</dbReference>
<gene>
    <name evidence="3" type="ORF">GCM10023321_28720</name>
</gene>
<name>A0ABP9Q3Q1_9PSEU</name>
<dbReference type="RefSeq" id="WP_185063936.1">
    <property type="nucleotide sequence ID" value="NZ_BAABJP010000010.1"/>
</dbReference>
<evidence type="ECO:0000313" key="4">
    <source>
        <dbReference type="Proteomes" id="UP001428817"/>
    </source>
</evidence>
<keyword evidence="4" id="KW-1185">Reference proteome</keyword>
<organism evidence="3 4">
    <name type="scientific">Pseudonocardia eucalypti</name>
    <dbReference type="NCBI Taxonomy" id="648755"/>
    <lineage>
        <taxon>Bacteria</taxon>
        <taxon>Bacillati</taxon>
        <taxon>Actinomycetota</taxon>
        <taxon>Actinomycetes</taxon>
        <taxon>Pseudonocardiales</taxon>
        <taxon>Pseudonocardiaceae</taxon>
        <taxon>Pseudonocardia</taxon>
    </lineage>
</organism>